<keyword evidence="2" id="KW-1185">Reference proteome</keyword>
<dbReference type="EMBL" id="MNCJ02000331">
    <property type="protein sequence ID" value="KAF5759689.1"/>
    <property type="molecule type" value="Genomic_DNA"/>
</dbReference>
<dbReference type="Proteomes" id="UP000215914">
    <property type="component" value="Unassembled WGS sequence"/>
</dbReference>
<gene>
    <name evidence="1" type="ORF">HanXRQr2_Chr16g0744351</name>
</gene>
<comment type="caution">
    <text evidence="1">The sequence shown here is derived from an EMBL/GenBank/DDBJ whole genome shotgun (WGS) entry which is preliminary data.</text>
</comment>
<accession>A0A9K3DQW4</accession>
<protein>
    <submittedName>
        <fullName evidence="1">Uncharacterized protein</fullName>
    </submittedName>
</protein>
<proteinExistence type="predicted"/>
<sequence>MPVDCKLSEGVVVFHRGDEKGIMGLTIGGVPLLFGVLDLG</sequence>
<dbReference type="AlphaFoldDB" id="A0A9K3DQW4"/>
<evidence type="ECO:0000313" key="1">
    <source>
        <dbReference type="EMBL" id="KAF5759689.1"/>
    </source>
</evidence>
<organism evidence="1 2">
    <name type="scientific">Helianthus annuus</name>
    <name type="common">Common sunflower</name>
    <dbReference type="NCBI Taxonomy" id="4232"/>
    <lineage>
        <taxon>Eukaryota</taxon>
        <taxon>Viridiplantae</taxon>
        <taxon>Streptophyta</taxon>
        <taxon>Embryophyta</taxon>
        <taxon>Tracheophyta</taxon>
        <taxon>Spermatophyta</taxon>
        <taxon>Magnoliopsida</taxon>
        <taxon>eudicotyledons</taxon>
        <taxon>Gunneridae</taxon>
        <taxon>Pentapetalae</taxon>
        <taxon>asterids</taxon>
        <taxon>campanulids</taxon>
        <taxon>Asterales</taxon>
        <taxon>Asteraceae</taxon>
        <taxon>Asteroideae</taxon>
        <taxon>Heliantheae alliance</taxon>
        <taxon>Heliantheae</taxon>
        <taxon>Helianthus</taxon>
    </lineage>
</organism>
<reference evidence="1" key="2">
    <citation type="submission" date="2020-06" db="EMBL/GenBank/DDBJ databases">
        <title>Helianthus annuus Genome sequencing and assembly Release 2.</title>
        <authorList>
            <person name="Gouzy J."/>
            <person name="Langlade N."/>
            <person name="Munos S."/>
        </authorList>
    </citation>
    <scope>NUCLEOTIDE SEQUENCE</scope>
    <source>
        <tissue evidence="1">Leaves</tissue>
    </source>
</reference>
<evidence type="ECO:0000313" key="2">
    <source>
        <dbReference type="Proteomes" id="UP000215914"/>
    </source>
</evidence>
<reference evidence="1" key="1">
    <citation type="journal article" date="2017" name="Nature">
        <title>The sunflower genome provides insights into oil metabolism, flowering and Asterid evolution.</title>
        <authorList>
            <person name="Badouin H."/>
            <person name="Gouzy J."/>
            <person name="Grassa C.J."/>
            <person name="Murat F."/>
            <person name="Staton S.E."/>
            <person name="Cottret L."/>
            <person name="Lelandais-Briere C."/>
            <person name="Owens G.L."/>
            <person name="Carrere S."/>
            <person name="Mayjonade B."/>
            <person name="Legrand L."/>
            <person name="Gill N."/>
            <person name="Kane N.C."/>
            <person name="Bowers J.E."/>
            <person name="Hubner S."/>
            <person name="Bellec A."/>
            <person name="Berard A."/>
            <person name="Berges H."/>
            <person name="Blanchet N."/>
            <person name="Boniface M.C."/>
            <person name="Brunel D."/>
            <person name="Catrice O."/>
            <person name="Chaidir N."/>
            <person name="Claudel C."/>
            <person name="Donnadieu C."/>
            <person name="Faraut T."/>
            <person name="Fievet G."/>
            <person name="Helmstetter N."/>
            <person name="King M."/>
            <person name="Knapp S.J."/>
            <person name="Lai Z."/>
            <person name="Le Paslier M.C."/>
            <person name="Lippi Y."/>
            <person name="Lorenzon L."/>
            <person name="Mandel J.R."/>
            <person name="Marage G."/>
            <person name="Marchand G."/>
            <person name="Marquand E."/>
            <person name="Bret-Mestries E."/>
            <person name="Morien E."/>
            <person name="Nambeesan S."/>
            <person name="Nguyen T."/>
            <person name="Pegot-Espagnet P."/>
            <person name="Pouilly N."/>
            <person name="Raftis F."/>
            <person name="Sallet E."/>
            <person name="Schiex T."/>
            <person name="Thomas J."/>
            <person name="Vandecasteele C."/>
            <person name="Vares D."/>
            <person name="Vear F."/>
            <person name="Vautrin S."/>
            <person name="Crespi M."/>
            <person name="Mangin B."/>
            <person name="Burke J.M."/>
            <person name="Salse J."/>
            <person name="Munos S."/>
            <person name="Vincourt P."/>
            <person name="Rieseberg L.H."/>
            <person name="Langlade N.B."/>
        </authorList>
    </citation>
    <scope>NUCLEOTIDE SEQUENCE</scope>
    <source>
        <tissue evidence="1">Leaves</tissue>
    </source>
</reference>
<dbReference type="Gramene" id="mRNA:HanXRQr2_Chr16g0744351">
    <property type="protein sequence ID" value="mRNA:HanXRQr2_Chr16g0744351"/>
    <property type="gene ID" value="HanXRQr2_Chr16g0744351"/>
</dbReference>
<name>A0A9K3DQW4_HELAN</name>